<dbReference type="FunFam" id="3.40.50.2300:FF:000001">
    <property type="entry name" value="DNA-binding response regulator PhoB"/>
    <property type="match status" value="1"/>
</dbReference>
<dbReference type="InterPro" id="IPR001867">
    <property type="entry name" value="OmpR/PhoB-type_DNA-bd"/>
</dbReference>
<evidence type="ECO:0000256" key="6">
    <source>
        <dbReference type="ARBA" id="ARBA00023163"/>
    </source>
</evidence>
<evidence type="ECO:0000256" key="8">
    <source>
        <dbReference type="PROSITE-ProRule" id="PRU00169"/>
    </source>
</evidence>
<evidence type="ECO:0000256" key="2">
    <source>
        <dbReference type="ARBA" id="ARBA00022553"/>
    </source>
</evidence>
<dbReference type="CDD" id="cd00383">
    <property type="entry name" value="trans_reg_C"/>
    <property type="match status" value="1"/>
</dbReference>
<evidence type="ECO:0000313" key="12">
    <source>
        <dbReference type="EMBL" id="HJB90482.1"/>
    </source>
</evidence>
<accession>A0A9D2MPE4</accession>
<dbReference type="Gene3D" id="6.10.250.690">
    <property type="match status" value="1"/>
</dbReference>
<comment type="caution">
    <text evidence="12">The sequence shown here is derived from an EMBL/GenBank/DDBJ whole genome shotgun (WGS) entry which is preliminary data.</text>
</comment>
<dbReference type="InterPro" id="IPR036388">
    <property type="entry name" value="WH-like_DNA-bd_sf"/>
</dbReference>
<feature type="domain" description="OmpR/PhoB-type" evidence="11">
    <location>
        <begin position="124"/>
        <end position="222"/>
    </location>
</feature>
<dbReference type="PANTHER" id="PTHR48111:SF38">
    <property type="entry name" value="TWO-COMPONENT RESPONSE REGULATOR"/>
    <property type="match status" value="1"/>
</dbReference>
<protein>
    <recommendedName>
        <fullName evidence="1">Stage 0 sporulation protein A homolog</fullName>
    </recommendedName>
</protein>
<feature type="DNA-binding region" description="OmpR/PhoB-type" evidence="9">
    <location>
        <begin position="124"/>
        <end position="222"/>
    </location>
</feature>
<dbReference type="Gene3D" id="3.40.50.2300">
    <property type="match status" value="1"/>
</dbReference>
<dbReference type="SUPFAM" id="SSF46894">
    <property type="entry name" value="C-terminal effector domain of the bipartite response regulators"/>
    <property type="match status" value="1"/>
</dbReference>
<reference evidence="12" key="2">
    <citation type="submission" date="2021-04" db="EMBL/GenBank/DDBJ databases">
        <authorList>
            <person name="Gilroy R."/>
        </authorList>
    </citation>
    <scope>NUCLEOTIDE SEQUENCE</scope>
    <source>
        <strain evidence="12">USAMLcec3-2134</strain>
    </source>
</reference>
<dbReference type="GO" id="GO:0006355">
    <property type="term" value="P:regulation of DNA-templated transcription"/>
    <property type="evidence" value="ECO:0007669"/>
    <property type="project" value="InterPro"/>
</dbReference>
<dbReference type="PROSITE" id="PS51755">
    <property type="entry name" value="OMPR_PHOB"/>
    <property type="match status" value="1"/>
</dbReference>
<name>A0A9D2MPE4_9FIRM</name>
<dbReference type="SUPFAM" id="SSF52172">
    <property type="entry name" value="CheY-like"/>
    <property type="match status" value="1"/>
</dbReference>
<gene>
    <name evidence="12" type="ORF">H9763_03325</name>
</gene>
<dbReference type="GO" id="GO:0000156">
    <property type="term" value="F:phosphorelay response regulator activity"/>
    <property type="evidence" value="ECO:0007669"/>
    <property type="project" value="TreeGrafter"/>
</dbReference>
<comment type="function">
    <text evidence="7">May play the central regulatory role in sporulation. It may be an element of the effector pathway responsible for the activation of sporulation genes in response to nutritional stress. Spo0A may act in concert with spo0H (a sigma factor) to control the expression of some genes that are critical to the sporulation process.</text>
</comment>
<keyword evidence="3" id="KW-0902">Two-component regulatory system</keyword>
<dbReference type="SMART" id="SM00448">
    <property type="entry name" value="REC"/>
    <property type="match status" value="1"/>
</dbReference>
<proteinExistence type="predicted"/>
<dbReference type="InterPro" id="IPR001789">
    <property type="entry name" value="Sig_transdc_resp-reg_receiver"/>
</dbReference>
<evidence type="ECO:0000256" key="9">
    <source>
        <dbReference type="PROSITE-ProRule" id="PRU01091"/>
    </source>
</evidence>
<feature type="modified residue" description="4-aspartylphosphate" evidence="8">
    <location>
        <position position="51"/>
    </location>
</feature>
<evidence type="ECO:0000256" key="4">
    <source>
        <dbReference type="ARBA" id="ARBA00023015"/>
    </source>
</evidence>
<dbReference type="PANTHER" id="PTHR48111">
    <property type="entry name" value="REGULATOR OF RPOS"/>
    <property type="match status" value="1"/>
</dbReference>
<keyword evidence="2 8" id="KW-0597">Phosphoprotein</keyword>
<dbReference type="InterPro" id="IPR016032">
    <property type="entry name" value="Sig_transdc_resp-reg_C-effctor"/>
</dbReference>
<keyword evidence="4" id="KW-0805">Transcription regulation</keyword>
<reference evidence="12" key="1">
    <citation type="journal article" date="2021" name="PeerJ">
        <title>Extensive microbial diversity within the chicken gut microbiome revealed by metagenomics and culture.</title>
        <authorList>
            <person name="Gilroy R."/>
            <person name="Ravi A."/>
            <person name="Getino M."/>
            <person name="Pursley I."/>
            <person name="Horton D.L."/>
            <person name="Alikhan N.F."/>
            <person name="Baker D."/>
            <person name="Gharbi K."/>
            <person name="Hall N."/>
            <person name="Watson M."/>
            <person name="Adriaenssens E.M."/>
            <person name="Foster-Nyarko E."/>
            <person name="Jarju S."/>
            <person name="Secka A."/>
            <person name="Antonio M."/>
            <person name="Oren A."/>
            <person name="Chaudhuri R.R."/>
            <person name="La Ragione R."/>
            <person name="Hildebrand F."/>
            <person name="Pallen M.J."/>
        </authorList>
    </citation>
    <scope>NUCLEOTIDE SEQUENCE</scope>
    <source>
        <strain evidence="12">USAMLcec3-2134</strain>
    </source>
</reference>
<evidence type="ECO:0000259" key="11">
    <source>
        <dbReference type="PROSITE" id="PS51755"/>
    </source>
</evidence>
<dbReference type="GO" id="GO:0000976">
    <property type="term" value="F:transcription cis-regulatory region binding"/>
    <property type="evidence" value="ECO:0007669"/>
    <property type="project" value="TreeGrafter"/>
</dbReference>
<evidence type="ECO:0000256" key="3">
    <source>
        <dbReference type="ARBA" id="ARBA00023012"/>
    </source>
</evidence>
<evidence type="ECO:0000256" key="5">
    <source>
        <dbReference type="ARBA" id="ARBA00023125"/>
    </source>
</evidence>
<dbReference type="EMBL" id="DWXE01000010">
    <property type="protein sequence ID" value="HJB90482.1"/>
    <property type="molecule type" value="Genomic_DNA"/>
</dbReference>
<dbReference type="GO" id="GO:0032993">
    <property type="term" value="C:protein-DNA complex"/>
    <property type="evidence" value="ECO:0007669"/>
    <property type="project" value="TreeGrafter"/>
</dbReference>
<sequence>MRLLLVEDETALSEALSEILNQNGYLTDCVSNGIDGLEYIRTGIYDLILLDIMLPGQDGLTVLRKMRAEKIHTPVILLTARSELSDIVTGLDAGSDDYLPKPFSTAELLARIRAISRRGPRYTQDVLQFEDLSLDRGSMELSCGGNTIRLGKKEFELMEMFLRNPGQVLPKELLLSRVWGLDSAADYNNVEVYISFLRQKLHALGTAVHIRTSRMAGYRLEGRS</sequence>
<dbReference type="InterPro" id="IPR011006">
    <property type="entry name" value="CheY-like_superfamily"/>
</dbReference>
<dbReference type="AlphaFoldDB" id="A0A9D2MPE4"/>
<keyword evidence="6" id="KW-0804">Transcription</keyword>
<dbReference type="GO" id="GO:0005829">
    <property type="term" value="C:cytosol"/>
    <property type="evidence" value="ECO:0007669"/>
    <property type="project" value="TreeGrafter"/>
</dbReference>
<evidence type="ECO:0000259" key="10">
    <source>
        <dbReference type="PROSITE" id="PS50110"/>
    </source>
</evidence>
<dbReference type="InterPro" id="IPR039420">
    <property type="entry name" value="WalR-like"/>
</dbReference>
<organism evidence="12 13">
    <name type="scientific">Candidatus Eisenbergiella merdigallinarum</name>
    <dbReference type="NCBI Taxonomy" id="2838552"/>
    <lineage>
        <taxon>Bacteria</taxon>
        <taxon>Bacillati</taxon>
        <taxon>Bacillota</taxon>
        <taxon>Clostridia</taxon>
        <taxon>Lachnospirales</taxon>
        <taxon>Lachnospiraceae</taxon>
        <taxon>Eisenbergiella</taxon>
    </lineage>
</organism>
<dbReference type="Pfam" id="PF00486">
    <property type="entry name" value="Trans_reg_C"/>
    <property type="match status" value="1"/>
</dbReference>
<dbReference type="Gene3D" id="1.10.10.10">
    <property type="entry name" value="Winged helix-like DNA-binding domain superfamily/Winged helix DNA-binding domain"/>
    <property type="match status" value="1"/>
</dbReference>
<dbReference type="PROSITE" id="PS50110">
    <property type="entry name" value="RESPONSE_REGULATORY"/>
    <property type="match status" value="1"/>
</dbReference>
<dbReference type="Proteomes" id="UP000886883">
    <property type="component" value="Unassembled WGS sequence"/>
</dbReference>
<evidence type="ECO:0000313" key="13">
    <source>
        <dbReference type="Proteomes" id="UP000886883"/>
    </source>
</evidence>
<keyword evidence="5 9" id="KW-0238">DNA-binding</keyword>
<dbReference type="Pfam" id="PF00072">
    <property type="entry name" value="Response_reg"/>
    <property type="match status" value="1"/>
</dbReference>
<evidence type="ECO:0000256" key="1">
    <source>
        <dbReference type="ARBA" id="ARBA00018672"/>
    </source>
</evidence>
<dbReference type="SMART" id="SM00862">
    <property type="entry name" value="Trans_reg_C"/>
    <property type="match status" value="1"/>
</dbReference>
<evidence type="ECO:0000256" key="7">
    <source>
        <dbReference type="ARBA" id="ARBA00024867"/>
    </source>
</evidence>
<feature type="domain" description="Response regulatory" evidence="10">
    <location>
        <begin position="2"/>
        <end position="116"/>
    </location>
</feature>